<dbReference type="CDD" id="cd03691">
    <property type="entry name" value="BipA_TypA_II"/>
    <property type="match status" value="1"/>
</dbReference>
<dbReference type="GO" id="GO:0005829">
    <property type="term" value="C:cytosol"/>
    <property type="evidence" value="ECO:0007669"/>
    <property type="project" value="TreeGrafter"/>
</dbReference>
<evidence type="ECO:0000313" key="6">
    <source>
        <dbReference type="EMBL" id="NDY83948.1"/>
    </source>
</evidence>
<dbReference type="GO" id="GO:0043022">
    <property type="term" value="F:ribosome binding"/>
    <property type="evidence" value="ECO:0007669"/>
    <property type="project" value="UniProtKB-UniRule"/>
</dbReference>
<dbReference type="InterPro" id="IPR047041">
    <property type="entry name" value="BipA_GTP-bd_dom"/>
</dbReference>
<dbReference type="InterPro" id="IPR047043">
    <property type="entry name" value="BipA_III"/>
</dbReference>
<dbReference type="GO" id="GO:0003924">
    <property type="term" value="F:GTPase activity"/>
    <property type="evidence" value="ECO:0007669"/>
    <property type="project" value="UniProtKB-UniRule"/>
</dbReference>
<dbReference type="CDD" id="cd16263">
    <property type="entry name" value="BipA_III"/>
    <property type="match status" value="1"/>
</dbReference>
<evidence type="ECO:0000259" key="5">
    <source>
        <dbReference type="PROSITE" id="PS51722"/>
    </source>
</evidence>
<dbReference type="NCBIfam" id="TIGR00231">
    <property type="entry name" value="small_GTP"/>
    <property type="match status" value="1"/>
</dbReference>
<dbReference type="GO" id="GO:0005525">
    <property type="term" value="F:GTP binding"/>
    <property type="evidence" value="ECO:0007669"/>
    <property type="project" value="UniProtKB-UniRule"/>
</dbReference>
<comment type="function">
    <text evidence="4">A 50S ribosomal subunit assembly protein with GTPase activity, required for 50S subunit assembly at low temperatures, may also play a role in translation. Binds GTP and analogs. Binds the 70S ribosome between the 30S and 50S subunits, in a similar position as ribosome-bound EF-G; it contacts a number of ribosomal proteins, both rRNAs and the A-site tRNA.</text>
</comment>
<comment type="subunit">
    <text evidence="4">Monomer.</text>
</comment>
<dbReference type="Pfam" id="PF00679">
    <property type="entry name" value="EFG_C"/>
    <property type="match status" value="1"/>
</dbReference>
<sequence>MSRALRNVAIIAHVDHGKTTLVDQLLRQSGTFRSNEKVAERVMDSNDLEKERGITILSKNCAVEYDGTHINIVDTPGHADFGGEVERVLSMVDGVLLLVDAVEGPMPQTRFVTKKALALGLKPIVVINKVDRPGARCDFVINATFELFDKLGATEEQLDFPVVFASGLNGYAGLTEDVREGDMRPLFDAILKHVPMREDDPNAPLQLQITSIDYSTYVGKIGIGRIKRGRVKTGMNVMCVDGPDGTPYSGKINQVLKFKGLEREVVEDAIAGDIVLINGIEDIAIGTTICAPDQVEGLPLLKIDEPTLTMNFMVNTSPLAGREGKFVTSRQLRERLDRELKSNMALRVRDTDDDTVFEVAGRGELHLTILVETMRREGYELAVSRPRVVFHEEDGVMMEPYENLSIDLEDNTQGAVMEELGIRKAELLDMVSDGRGRTRLEYRVPARGLIGFQGEFMTMTRGNGLMSHTFDSYGPVKEGMLGERRNGVLISQDDGHAVAYALWKLQDRGRMFVSHNDPVYEGMIIGIHSRDNDLVVNPIKGKQLTNVRASGTDEAVRLVPPIALNLEYAVEFISDDELVEVTPKSIRLRKRFLKEHERRRNR</sequence>
<feature type="domain" description="Tr-type G" evidence="5">
    <location>
        <begin position="3"/>
        <end position="202"/>
    </location>
</feature>
<dbReference type="CDD" id="cd01891">
    <property type="entry name" value="TypA_BipA"/>
    <property type="match status" value="1"/>
</dbReference>
<dbReference type="Pfam" id="PF00009">
    <property type="entry name" value="GTP_EFTU"/>
    <property type="match status" value="1"/>
</dbReference>
<dbReference type="Pfam" id="PF03144">
    <property type="entry name" value="GTP_EFTU_D2"/>
    <property type="match status" value="1"/>
</dbReference>
<dbReference type="EMBL" id="JAAGRN010000008">
    <property type="protein sequence ID" value="NDY83948.1"/>
    <property type="molecule type" value="Genomic_DNA"/>
</dbReference>
<dbReference type="InterPro" id="IPR000640">
    <property type="entry name" value="EFG_V-like"/>
</dbReference>
<dbReference type="SUPFAM" id="SSF52540">
    <property type="entry name" value="P-loop containing nucleoside triphosphate hydrolases"/>
    <property type="match status" value="1"/>
</dbReference>
<dbReference type="Gene3D" id="2.40.50.250">
    <property type="entry name" value="bipa protein"/>
    <property type="match status" value="1"/>
</dbReference>
<keyword evidence="4" id="KW-0378">Hydrolase</keyword>
<dbReference type="PRINTS" id="PR00315">
    <property type="entry name" value="ELONGATNFCT"/>
</dbReference>
<dbReference type="InterPro" id="IPR031157">
    <property type="entry name" value="G_TR_CS"/>
</dbReference>
<keyword evidence="4" id="KW-0690">Ribosome biogenesis</keyword>
<dbReference type="InterPro" id="IPR027417">
    <property type="entry name" value="P-loop_NTPase"/>
</dbReference>
<comment type="catalytic activity">
    <reaction evidence="3 4">
        <text>GTP + H2O = GDP + phosphate + H(+)</text>
        <dbReference type="Rhea" id="RHEA:19669"/>
        <dbReference type="ChEBI" id="CHEBI:15377"/>
        <dbReference type="ChEBI" id="CHEBI:15378"/>
        <dbReference type="ChEBI" id="CHEBI:37565"/>
        <dbReference type="ChEBI" id="CHEBI:43474"/>
        <dbReference type="ChEBI" id="CHEBI:58189"/>
    </reaction>
</comment>
<dbReference type="GO" id="GO:1990904">
    <property type="term" value="C:ribonucleoprotein complex"/>
    <property type="evidence" value="ECO:0007669"/>
    <property type="project" value="TreeGrafter"/>
</dbReference>
<dbReference type="SMART" id="SM00838">
    <property type="entry name" value="EFG_C"/>
    <property type="match status" value="1"/>
</dbReference>
<dbReference type="SUPFAM" id="SSF54980">
    <property type="entry name" value="EF-G C-terminal domain-like"/>
    <property type="match status" value="2"/>
</dbReference>
<protein>
    <recommendedName>
        <fullName evidence="4">Large ribosomal subunit assembly factor BipA</fullName>
        <ecNumber evidence="4">3.6.5.-</ecNumber>
    </recommendedName>
    <alternativeName>
        <fullName evidence="4">GTP-binding protein BipA</fullName>
    </alternativeName>
</protein>
<dbReference type="PROSITE" id="PS00301">
    <property type="entry name" value="G_TR_1"/>
    <property type="match status" value="1"/>
</dbReference>
<feature type="binding site" evidence="4">
    <location>
        <begin position="128"/>
        <end position="131"/>
    </location>
    <ligand>
        <name>GTP</name>
        <dbReference type="ChEBI" id="CHEBI:37565"/>
    </ligand>
</feature>
<name>A0A6B2R1I7_9BURK</name>
<dbReference type="InterPro" id="IPR048876">
    <property type="entry name" value="BipA_C"/>
</dbReference>
<dbReference type="SUPFAM" id="SSF50447">
    <property type="entry name" value="Translation proteins"/>
    <property type="match status" value="1"/>
</dbReference>
<dbReference type="EC" id="3.6.5.-" evidence="4"/>
<proteinExistence type="inferred from homology"/>
<keyword evidence="4" id="KW-0963">Cytoplasm</keyword>
<evidence type="ECO:0000256" key="4">
    <source>
        <dbReference type="HAMAP-Rule" id="MF_00849"/>
    </source>
</evidence>
<dbReference type="GO" id="GO:0009409">
    <property type="term" value="P:response to cold"/>
    <property type="evidence" value="ECO:0007669"/>
    <property type="project" value="UniProtKB-ARBA"/>
</dbReference>
<dbReference type="Pfam" id="PF21018">
    <property type="entry name" value="BipA_C"/>
    <property type="match status" value="1"/>
</dbReference>
<dbReference type="InterPro" id="IPR042116">
    <property type="entry name" value="TypA/BipA_C"/>
</dbReference>
<dbReference type="RefSeq" id="WP_163655660.1">
    <property type="nucleotide sequence ID" value="NZ_JAAGRN010000008.1"/>
</dbReference>
<dbReference type="FunFam" id="3.30.70.870:FF:000003">
    <property type="entry name" value="GTP-binding protein TypA"/>
    <property type="match status" value="1"/>
</dbReference>
<dbReference type="PANTHER" id="PTHR42908">
    <property type="entry name" value="TRANSLATION ELONGATION FACTOR-RELATED"/>
    <property type="match status" value="1"/>
</dbReference>
<dbReference type="PANTHER" id="PTHR42908:SF8">
    <property type="entry name" value="TR-TYPE G DOMAIN-CONTAINING PROTEIN"/>
    <property type="match status" value="1"/>
</dbReference>
<dbReference type="InterPro" id="IPR035647">
    <property type="entry name" value="EFG_III/V"/>
</dbReference>
<dbReference type="InterPro" id="IPR009000">
    <property type="entry name" value="Transl_B-barrel_sf"/>
</dbReference>
<keyword evidence="4" id="KW-0694">RNA-binding</keyword>
<dbReference type="GO" id="GO:0097216">
    <property type="term" value="F:guanosine tetraphosphate binding"/>
    <property type="evidence" value="ECO:0007669"/>
    <property type="project" value="UniProtKB-ARBA"/>
</dbReference>
<evidence type="ECO:0000256" key="3">
    <source>
        <dbReference type="ARBA" id="ARBA00048548"/>
    </source>
</evidence>
<comment type="subcellular location">
    <subcellularLocation>
        <location evidence="4">Cytoplasm</location>
    </subcellularLocation>
    <text evidence="4">Binds to ribosomes.</text>
</comment>
<dbReference type="InterPro" id="IPR004161">
    <property type="entry name" value="EFTu-like_2"/>
</dbReference>
<accession>A0A6B2R1I7</accession>
<dbReference type="HAMAP" id="MF_00849">
    <property type="entry name" value="BipA"/>
    <property type="match status" value="1"/>
</dbReference>
<dbReference type="InterPro" id="IPR006298">
    <property type="entry name" value="BipA"/>
</dbReference>
<dbReference type="FunFam" id="2.40.30.10:FF:000016">
    <property type="entry name" value="GTP-binding protein TypA"/>
    <property type="match status" value="1"/>
</dbReference>
<dbReference type="Gene3D" id="2.40.30.10">
    <property type="entry name" value="Translation factors"/>
    <property type="match status" value="1"/>
</dbReference>
<dbReference type="InterPro" id="IPR000795">
    <property type="entry name" value="T_Tr_GTP-bd_dom"/>
</dbReference>
<dbReference type="FunFam" id="3.30.70.240:FF:000002">
    <property type="entry name" value="GTP-binding protein TypA"/>
    <property type="match status" value="1"/>
</dbReference>
<dbReference type="GO" id="GO:0010467">
    <property type="term" value="P:gene expression"/>
    <property type="evidence" value="ECO:0007669"/>
    <property type="project" value="UniProtKB-ARBA"/>
</dbReference>
<dbReference type="GO" id="GO:0000049">
    <property type="term" value="F:tRNA binding"/>
    <property type="evidence" value="ECO:0007669"/>
    <property type="project" value="UniProtKB-KW"/>
</dbReference>
<gene>
    <name evidence="6" type="primary">typA</name>
    <name evidence="4" type="synonym">bipA</name>
    <name evidence="6" type="ORF">G3I67_11975</name>
</gene>
<keyword evidence="4" id="KW-0820">tRNA-binding</keyword>
<dbReference type="InterPro" id="IPR005225">
    <property type="entry name" value="Small_GTP-bd"/>
</dbReference>
<dbReference type="PROSITE" id="PS51722">
    <property type="entry name" value="G_TR_2"/>
    <property type="match status" value="1"/>
</dbReference>
<feature type="binding site" evidence="4">
    <location>
        <begin position="15"/>
        <end position="20"/>
    </location>
    <ligand>
        <name>GTP</name>
        <dbReference type="ChEBI" id="CHEBI:37565"/>
    </ligand>
</feature>
<comment type="similarity">
    <text evidence="4">Belongs to the TRAFAC class translation factor GTPase superfamily. Classic translation factor GTPase family. BipA subfamily.</text>
</comment>
<dbReference type="FunFam" id="3.40.50.300:FF:000055">
    <property type="entry name" value="GTP-binding protein TypA"/>
    <property type="match status" value="1"/>
</dbReference>
<keyword evidence="4" id="KW-0699">rRNA-binding</keyword>
<dbReference type="InterPro" id="IPR047042">
    <property type="entry name" value="BipA_II"/>
</dbReference>
<comment type="caution">
    <text evidence="6">The sequence shown here is derived from an EMBL/GenBank/DDBJ whole genome shotgun (WGS) entry which is preliminary data.</text>
</comment>
<evidence type="ECO:0000256" key="2">
    <source>
        <dbReference type="ARBA" id="ARBA00023134"/>
    </source>
</evidence>
<reference evidence="6" key="1">
    <citation type="submission" date="2020-02" db="EMBL/GenBank/DDBJ databases">
        <authorList>
            <person name="Chen W.-M."/>
        </authorList>
    </citation>
    <scope>NUCLEOTIDE SEQUENCE</scope>
    <source>
        <strain evidence="6">NBD-18</strain>
    </source>
</reference>
<dbReference type="GO" id="GO:0019843">
    <property type="term" value="F:rRNA binding"/>
    <property type="evidence" value="ECO:0007669"/>
    <property type="project" value="UniProtKB-KW"/>
</dbReference>
<dbReference type="InterPro" id="IPR035651">
    <property type="entry name" value="BipA_V"/>
</dbReference>
<keyword evidence="2 4" id="KW-0342">GTP-binding</keyword>
<dbReference type="Gene3D" id="3.30.70.240">
    <property type="match status" value="1"/>
</dbReference>
<dbReference type="AlphaFoldDB" id="A0A6B2R1I7"/>
<dbReference type="NCBIfam" id="TIGR01394">
    <property type="entry name" value="TypA_BipA"/>
    <property type="match status" value="1"/>
</dbReference>
<keyword evidence="1 4" id="KW-0547">Nucleotide-binding</keyword>
<dbReference type="GO" id="GO:0000027">
    <property type="term" value="P:ribosomal large subunit assembly"/>
    <property type="evidence" value="ECO:0007669"/>
    <property type="project" value="UniProtKB-UniRule"/>
</dbReference>
<evidence type="ECO:0000256" key="1">
    <source>
        <dbReference type="ARBA" id="ARBA00022741"/>
    </source>
</evidence>
<dbReference type="Gene3D" id="3.40.50.300">
    <property type="entry name" value="P-loop containing nucleotide triphosphate hydrolases"/>
    <property type="match status" value="1"/>
</dbReference>
<dbReference type="CDD" id="cd03710">
    <property type="entry name" value="BipA_TypA_C"/>
    <property type="match status" value="1"/>
</dbReference>
<organism evidence="6">
    <name type="scientific">Sheuella amnicola</name>
    <dbReference type="NCBI Taxonomy" id="2707330"/>
    <lineage>
        <taxon>Bacteria</taxon>
        <taxon>Pseudomonadati</taxon>
        <taxon>Pseudomonadota</taxon>
        <taxon>Betaproteobacteria</taxon>
        <taxon>Burkholderiales</taxon>
        <taxon>Alcaligenaceae</taxon>
        <taxon>Sheuella</taxon>
    </lineage>
</organism>
<dbReference type="Gene3D" id="3.30.70.870">
    <property type="entry name" value="Elongation Factor G (Translational Gtpase), domain 3"/>
    <property type="match status" value="1"/>
</dbReference>
<dbReference type="FunFam" id="2.40.50.250:FF:000001">
    <property type="entry name" value="GTP-binding protein TypA"/>
    <property type="match status" value="1"/>
</dbReference>